<accession>A0A6I2UIS9</accession>
<comment type="caution">
    <text evidence="1">The sequence shown here is derived from an EMBL/GenBank/DDBJ whole genome shotgun (WGS) entry which is preliminary data.</text>
</comment>
<sequence>MIFFDRYGRQQEKCNFFGKCVFKGGSSTTVNNTTTYTPTEYELQLQKAQADYADAIAPNSLWLNDTARNILQNSIGAVQVDFNGLNNQAQGQINSANSSNQQLANGQLPTAYLQNMQDAIQSGVENSYGKLLTQSAKNGVLNSSVTNRGLNEISKNVSDTMAQNFNNNITQVSNLNNSNINNATAGITTAAAAQEAAQQPALNLWNASLGLNGSTTSALAAAAGKGTTQSSSTQSTSGGGGFFSGLLGGL</sequence>
<evidence type="ECO:0000313" key="2">
    <source>
        <dbReference type="Proteomes" id="UP000433181"/>
    </source>
</evidence>
<dbReference type="GeneID" id="96778845"/>
<organism evidence="1 2">
    <name type="scientific">Anaerovibrio slackiae</name>
    <dbReference type="NCBI Taxonomy" id="2652309"/>
    <lineage>
        <taxon>Bacteria</taxon>
        <taxon>Bacillati</taxon>
        <taxon>Bacillota</taxon>
        <taxon>Negativicutes</taxon>
        <taxon>Selenomonadales</taxon>
        <taxon>Selenomonadaceae</taxon>
        <taxon>Anaerovibrio</taxon>
    </lineage>
</organism>
<reference evidence="1 2" key="1">
    <citation type="submission" date="2019-08" db="EMBL/GenBank/DDBJ databases">
        <title>In-depth cultivation of the pig gut microbiome towards novel bacterial diversity and tailored functional studies.</title>
        <authorList>
            <person name="Wylensek D."/>
            <person name="Hitch T.C.A."/>
            <person name="Clavel T."/>
        </authorList>
    </citation>
    <scope>NUCLEOTIDE SEQUENCE [LARGE SCALE GENOMIC DNA]</scope>
    <source>
        <strain evidence="1 2">WCA-693-APC-5D-A</strain>
    </source>
</reference>
<protein>
    <submittedName>
        <fullName evidence="1">Uncharacterized protein</fullName>
    </submittedName>
</protein>
<gene>
    <name evidence="1" type="ORF">FYJ84_07940</name>
</gene>
<evidence type="ECO:0000313" key="1">
    <source>
        <dbReference type="EMBL" id="MSU08912.1"/>
    </source>
</evidence>
<proteinExistence type="predicted"/>
<keyword evidence="2" id="KW-1185">Reference proteome</keyword>
<dbReference type="RefSeq" id="WP_154407078.1">
    <property type="nucleotide sequence ID" value="NZ_VUNR01000013.1"/>
</dbReference>
<dbReference type="AlphaFoldDB" id="A0A6I2UIS9"/>
<name>A0A6I2UIS9_9FIRM</name>
<dbReference type="EMBL" id="VUNR01000013">
    <property type="protein sequence ID" value="MSU08912.1"/>
    <property type="molecule type" value="Genomic_DNA"/>
</dbReference>
<dbReference type="Proteomes" id="UP000433181">
    <property type="component" value="Unassembled WGS sequence"/>
</dbReference>